<gene>
    <name evidence="1" type="ORF">ACN38_g6100</name>
</gene>
<accession>A0A0M9WFL6</accession>
<reference evidence="1 2" key="1">
    <citation type="submission" date="2015-08" db="EMBL/GenBank/DDBJ databases">
        <title>Genome sequencing of Penicillium nordicum.</title>
        <authorList>
            <person name="Nguyen H.D."/>
            <person name="Seifert K.A."/>
        </authorList>
    </citation>
    <scope>NUCLEOTIDE SEQUENCE [LARGE SCALE GENOMIC DNA]</scope>
    <source>
        <strain evidence="1 2">DAOMC 185683</strain>
    </source>
</reference>
<keyword evidence="2" id="KW-1185">Reference proteome</keyword>
<feature type="non-terminal residue" evidence="1">
    <location>
        <position position="59"/>
    </location>
</feature>
<proteinExistence type="predicted"/>
<comment type="caution">
    <text evidence="1">The sequence shown here is derived from an EMBL/GenBank/DDBJ whole genome shotgun (WGS) entry which is preliminary data.</text>
</comment>
<dbReference type="Proteomes" id="UP000037696">
    <property type="component" value="Unassembled WGS sequence"/>
</dbReference>
<protein>
    <submittedName>
        <fullName evidence="1">Uncharacterized protein</fullName>
    </submittedName>
</protein>
<dbReference type="AlphaFoldDB" id="A0A0M9WFL6"/>
<dbReference type="EMBL" id="LHQQ01000091">
    <property type="protein sequence ID" value="KOS43009.1"/>
    <property type="molecule type" value="Genomic_DNA"/>
</dbReference>
<evidence type="ECO:0000313" key="2">
    <source>
        <dbReference type="Proteomes" id="UP000037696"/>
    </source>
</evidence>
<organism evidence="1 2">
    <name type="scientific">Penicillium nordicum</name>
    <dbReference type="NCBI Taxonomy" id="229535"/>
    <lineage>
        <taxon>Eukaryota</taxon>
        <taxon>Fungi</taxon>
        <taxon>Dikarya</taxon>
        <taxon>Ascomycota</taxon>
        <taxon>Pezizomycotina</taxon>
        <taxon>Eurotiomycetes</taxon>
        <taxon>Eurotiomycetidae</taxon>
        <taxon>Eurotiales</taxon>
        <taxon>Aspergillaceae</taxon>
        <taxon>Penicillium</taxon>
    </lineage>
</organism>
<evidence type="ECO:0000313" key="1">
    <source>
        <dbReference type="EMBL" id="KOS43009.1"/>
    </source>
</evidence>
<name>A0A0M9WFL6_9EURO</name>
<sequence length="59" mass="6638">MCGRLSMPLAYNSVIGYCITYNSLHYKDSPTPKLATNRSANPVQIQFKSSSNPVQIQFR</sequence>